<feature type="transmembrane region" description="Helical" evidence="10">
    <location>
        <begin position="134"/>
        <end position="156"/>
    </location>
</feature>
<keyword evidence="11" id="KW-0482">Metalloprotease</keyword>
<keyword evidence="7" id="KW-0378">Hydrolase</keyword>
<evidence type="ECO:0000313" key="12">
    <source>
        <dbReference type="Proteomes" id="UP001319200"/>
    </source>
</evidence>
<feature type="transmembrane region" description="Helical" evidence="10">
    <location>
        <begin position="106"/>
        <end position="128"/>
    </location>
</feature>
<dbReference type="PANTHER" id="PTHR36844:SF1">
    <property type="entry name" value="PROTEASE PRSW"/>
    <property type="match status" value="1"/>
</dbReference>
<dbReference type="GO" id="GO:0008237">
    <property type="term" value="F:metallopeptidase activity"/>
    <property type="evidence" value="ECO:0007669"/>
    <property type="project" value="UniProtKB-KW"/>
</dbReference>
<dbReference type="GO" id="GO:0006508">
    <property type="term" value="P:proteolysis"/>
    <property type="evidence" value="ECO:0007669"/>
    <property type="project" value="UniProtKB-KW"/>
</dbReference>
<evidence type="ECO:0000256" key="8">
    <source>
        <dbReference type="ARBA" id="ARBA00022989"/>
    </source>
</evidence>
<evidence type="ECO:0000256" key="3">
    <source>
        <dbReference type="ARBA" id="ARBA00018997"/>
    </source>
</evidence>
<dbReference type="PANTHER" id="PTHR36844">
    <property type="entry name" value="PROTEASE PRSW"/>
    <property type="match status" value="1"/>
</dbReference>
<keyword evidence="5" id="KW-0645">Protease</keyword>
<feature type="transmembrane region" description="Helical" evidence="10">
    <location>
        <begin position="195"/>
        <end position="214"/>
    </location>
</feature>
<organism evidence="11 12">
    <name type="scientific">Chryseosolibacter histidini</name>
    <dbReference type="NCBI Taxonomy" id="2782349"/>
    <lineage>
        <taxon>Bacteria</taxon>
        <taxon>Pseudomonadati</taxon>
        <taxon>Bacteroidota</taxon>
        <taxon>Cytophagia</taxon>
        <taxon>Cytophagales</taxon>
        <taxon>Chryseotaleaceae</taxon>
        <taxon>Chryseosolibacter</taxon>
    </lineage>
</organism>
<reference evidence="11 12" key="1">
    <citation type="submission" date="2021-05" db="EMBL/GenBank/DDBJ databases">
        <title>A Polyphasic approach of four new species of the genus Ohtaekwangia: Ohtaekwangia histidinii sp. nov., Ohtaekwangia cretensis sp. nov., Ohtaekwangia indiensis sp. nov., Ohtaekwangia reichenbachii sp. nov. from diverse environment.</title>
        <authorList>
            <person name="Octaviana S."/>
        </authorList>
    </citation>
    <scope>NUCLEOTIDE SEQUENCE [LARGE SCALE GENOMIC DNA]</scope>
    <source>
        <strain evidence="11 12">PWU4</strain>
    </source>
</reference>
<keyword evidence="12" id="KW-1185">Reference proteome</keyword>
<evidence type="ECO:0000256" key="5">
    <source>
        <dbReference type="ARBA" id="ARBA00022670"/>
    </source>
</evidence>
<keyword evidence="6 10" id="KW-0812">Transmembrane</keyword>
<accession>A0AAP2DS73</accession>
<dbReference type="GO" id="GO:0005886">
    <property type="term" value="C:plasma membrane"/>
    <property type="evidence" value="ECO:0007669"/>
    <property type="project" value="UniProtKB-SubCell"/>
</dbReference>
<dbReference type="Proteomes" id="UP001319200">
    <property type="component" value="Unassembled WGS sequence"/>
</dbReference>
<keyword evidence="4" id="KW-1003">Cell membrane</keyword>
<dbReference type="EMBL" id="JAHESF010000079">
    <property type="protein sequence ID" value="MBT1701546.1"/>
    <property type="molecule type" value="Genomic_DNA"/>
</dbReference>
<feature type="transmembrane region" description="Helical" evidence="10">
    <location>
        <begin position="35"/>
        <end position="54"/>
    </location>
</feature>
<dbReference type="RefSeq" id="WP_254170228.1">
    <property type="nucleotide sequence ID" value="NZ_JAHESF010000079.1"/>
</dbReference>
<feature type="transmembrane region" description="Helical" evidence="10">
    <location>
        <begin position="6"/>
        <end position="23"/>
    </location>
</feature>
<evidence type="ECO:0000256" key="4">
    <source>
        <dbReference type="ARBA" id="ARBA00022475"/>
    </source>
</evidence>
<sequence>MNAFQLLGIALAPGVAIMLYIYLKDKHEREPLSLLLASFLYGVFSTLITLFISVPLEFLVALRKDDLLHEFYDAFFKVALVEEFSKFLFVRFLLYPNKNFNEPFDGIVYAVMVSMGFATLENVMYVFQYGFETGILRMFTAVPAHATFGVMMGYFLGKAKFEHRMGAYYSFIALLAATIFHGAYDYFWFIQRVTGVWAGIWIGAVVSLLIGLLLSRNAIKLHQQASPFISRKPKATSHEIDS</sequence>
<dbReference type="PIRSF" id="PIRSF016933">
    <property type="entry name" value="PrsW"/>
    <property type="match status" value="1"/>
</dbReference>
<keyword evidence="9 10" id="KW-0472">Membrane</keyword>
<comment type="caution">
    <text evidence="11">The sequence shown here is derived from an EMBL/GenBank/DDBJ whole genome shotgun (WGS) entry which is preliminary data.</text>
</comment>
<evidence type="ECO:0000256" key="7">
    <source>
        <dbReference type="ARBA" id="ARBA00022801"/>
    </source>
</evidence>
<evidence type="ECO:0000256" key="2">
    <source>
        <dbReference type="ARBA" id="ARBA00009165"/>
    </source>
</evidence>
<dbReference type="InterPro" id="IPR026898">
    <property type="entry name" value="PrsW"/>
</dbReference>
<name>A0AAP2DS73_9BACT</name>
<feature type="transmembrane region" description="Helical" evidence="10">
    <location>
        <begin position="74"/>
        <end position="94"/>
    </location>
</feature>
<dbReference type="InterPro" id="IPR023596">
    <property type="entry name" value="Peptidase_PrsW_arch/bac"/>
</dbReference>
<evidence type="ECO:0000256" key="10">
    <source>
        <dbReference type="SAM" id="Phobius"/>
    </source>
</evidence>
<dbReference type="Pfam" id="PF13367">
    <property type="entry name" value="PrsW-protease"/>
    <property type="match status" value="1"/>
</dbReference>
<evidence type="ECO:0000256" key="9">
    <source>
        <dbReference type="ARBA" id="ARBA00023136"/>
    </source>
</evidence>
<evidence type="ECO:0000256" key="6">
    <source>
        <dbReference type="ARBA" id="ARBA00022692"/>
    </source>
</evidence>
<evidence type="ECO:0000256" key="1">
    <source>
        <dbReference type="ARBA" id="ARBA00004651"/>
    </source>
</evidence>
<keyword evidence="8 10" id="KW-1133">Transmembrane helix</keyword>
<proteinExistence type="inferred from homology"/>
<comment type="similarity">
    <text evidence="2">Belongs to the protease PrsW family.</text>
</comment>
<protein>
    <recommendedName>
        <fullName evidence="3">Protease PrsW</fullName>
    </recommendedName>
</protein>
<dbReference type="AlphaFoldDB" id="A0AAP2DS73"/>
<feature type="transmembrane region" description="Helical" evidence="10">
    <location>
        <begin position="168"/>
        <end position="189"/>
    </location>
</feature>
<gene>
    <name evidence="11" type="ORF">KK083_31930</name>
</gene>
<evidence type="ECO:0000313" key="11">
    <source>
        <dbReference type="EMBL" id="MBT1701546.1"/>
    </source>
</evidence>
<comment type="subcellular location">
    <subcellularLocation>
        <location evidence="1">Cell membrane</location>
        <topology evidence="1">Multi-pass membrane protein</topology>
    </subcellularLocation>
</comment>